<keyword evidence="6 7" id="KW-0472">Membrane</keyword>
<keyword evidence="3" id="KW-1003">Cell membrane</keyword>
<evidence type="ECO:0000256" key="5">
    <source>
        <dbReference type="ARBA" id="ARBA00022989"/>
    </source>
</evidence>
<dbReference type="InterPro" id="IPR003317">
    <property type="entry name" value="Cyt-d_oxidase_su2"/>
</dbReference>
<evidence type="ECO:0000313" key="9">
    <source>
        <dbReference type="Proteomes" id="UP001462961"/>
    </source>
</evidence>
<dbReference type="EMBL" id="JAYLVJ010000062">
    <property type="protein sequence ID" value="MEO1758821.1"/>
    <property type="molecule type" value="Genomic_DNA"/>
</dbReference>
<evidence type="ECO:0000313" key="8">
    <source>
        <dbReference type="EMBL" id="MEO1758821.1"/>
    </source>
</evidence>
<dbReference type="Proteomes" id="UP001462961">
    <property type="component" value="Unassembled WGS sequence"/>
</dbReference>
<evidence type="ECO:0000256" key="3">
    <source>
        <dbReference type="ARBA" id="ARBA00022475"/>
    </source>
</evidence>
<keyword evidence="9" id="KW-1185">Reference proteome</keyword>
<name>A0ABV0E9D4_9BURK</name>
<feature type="transmembrane region" description="Helical" evidence="7">
    <location>
        <begin position="123"/>
        <end position="144"/>
    </location>
</feature>
<feature type="transmembrane region" description="Helical" evidence="7">
    <location>
        <begin position="305"/>
        <end position="330"/>
    </location>
</feature>
<evidence type="ECO:0000256" key="7">
    <source>
        <dbReference type="SAM" id="Phobius"/>
    </source>
</evidence>
<comment type="similarity">
    <text evidence="2">Belongs to the cytochrome ubiquinol oxidase subunit 2 family.</text>
</comment>
<dbReference type="RefSeq" id="WP_107203321.1">
    <property type="nucleotide sequence ID" value="NZ_CP015960.1"/>
</dbReference>
<evidence type="ECO:0000256" key="4">
    <source>
        <dbReference type="ARBA" id="ARBA00022692"/>
    </source>
</evidence>
<dbReference type="NCBIfam" id="TIGR00203">
    <property type="entry name" value="cydB"/>
    <property type="match status" value="1"/>
</dbReference>
<gene>
    <name evidence="8" type="primary">cydB</name>
    <name evidence="8" type="ORF">VOI32_33450</name>
</gene>
<proteinExistence type="inferred from homology"/>
<feature type="transmembrane region" description="Helical" evidence="7">
    <location>
        <begin position="199"/>
        <end position="218"/>
    </location>
</feature>
<feature type="transmembrane region" description="Helical" evidence="7">
    <location>
        <begin position="265"/>
        <end position="285"/>
    </location>
</feature>
<evidence type="ECO:0000256" key="1">
    <source>
        <dbReference type="ARBA" id="ARBA00004651"/>
    </source>
</evidence>
<dbReference type="PANTHER" id="PTHR43141:SF4">
    <property type="entry name" value="CYTOCHROME BD2 SUBUNIT II"/>
    <property type="match status" value="1"/>
</dbReference>
<protein>
    <submittedName>
        <fullName evidence="8">Cytochrome d ubiquinol oxidase subunit II</fullName>
    </submittedName>
</protein>
<accession>A0ABV0E9D4</accession>
<keyword evidence="5 7" id="KW-1133">Transmembrane helix</keyword>
<feature type="transmembrane region" description="Helical" evidence="7">
    <location>
        <begin position="164"/>
        <end position="187"/>
    </location>
</feature>
<keyword evidence="4 7" id="KW-0812">Transmembrane</keyword>
<reference evidence="8 9" key="1">
    <citation type="submission" date="2024-01" db="EMBL/GenBank/DDBJ databases">
        <title>The diversity of rhizobia nodulating Mimosa spp. in eleven states of Brazil covering several biomes is determined by host plant, location, and edaphic factors.</title>
        <authorList>
            <person name="Rouws L."/>
            <person name="Barauna A."/>
            <person name="Beukes C."/>
            <person name="De Faria S.M."/>
            <person name="Gross E."/>
            <person name="Dos Reis Junior F.B."/>
            <person name="Simon M."/>
            <person name="Maluk M."/>
            <person name="Odee D.W."/>
            <person name="Kenicer G."/>
            <person name="Young J.P.W."/>
            <person name="Reis V.M."/>
            <person name="Zilli J."/>
            <person name="James E.K."/>
        </authorList>
    </citation>
    <scope>NUCLEOTIDE SEQUENCE [LARGE SCALE GENOMIC DNA]</scope>
    <source>
        <strain evidence="8 9">JHI1651</strain>
    </source>
</reference>
<comment type="subcellular location">
    <subcellularLocation>
        <location evidence="1">Cell membrane</location>
        <topology evidence="1">Multi-pass membrane protein</topology>
    </subcellularLocation>
</comment>
<comment type="caution">
    <text evidence="8">The sequence shown here is derived from an EMBL/GenBank/DDBJ whole genome shotgun (WGS) entry which is preliminary data.</text>
</comment>
<sequence>MMNALVHTSWLSLAAAGTLAFAVLMYVLLDGTDLGVGVLFVSERNPKHREIMIDTILPVWDGNETWIVLGGGGLIAMFPPVYSALLTAMYPVIFAMLFALILRGVAIGFRSEATARAKARWDAVMLTGSTMAAFCQGVLVGSLVQGIRTARGTYQGGPWDWLGAFALFCGVALALGYAWLGASWLIWRTEGSLQQRARRASLALGTATAASTAIVSLWTLHLNEYYARRWTDDSGGVALPVAVFVFASLAAGFVYGIARRRAFAPLVFALIWFVFALFCVLYTIFPLVLPPSITIAQGSSPPRTQAFVLGGTSVLVPAVLIYSTFAFWVFRGKVTSARRPEQ</sequence>
<dbReference type="Pfam" id="PF02322">
    <property type="entry name" value="Cyt_bd_oxida_II"/>
    <property type="match status" value="1"/>
</dbReference>
<evidence type="ECO:0000256" key="2">
    <source>
        <dbReference type="ARBA" id="ARBA00007543"/>
    </source>
</evidence>
<dbReference type="PANTHER" id="PTHR43141">
    <property type="entry name" value="CYTOCHROME BD2 SUBUNIT II"/>
    <property type="match status" value="1"/>
</dbReference>
<feature type="transmembrane region" description="Helical" evidence="7">
    <location>
        <begin position="81"/>
        <end position="102"/>
    </location>
</feature>
<organism evidence="8 9">
    <name type="scientific">Paraburkholderia caribensis</name>
    <dbReference type="NCBI Taxonomy" id="75105"/>
    <lineage>
        <taxon>Bacteria</taxon>
        <taxon>Pseudomonadati</taxon>
        <taxon>Pseudomonadota</taxon>
        <taxon>Betaproteobacteria</taxon>
        <taxon>Burkholderiales</taxon>
        <taxon>Burkholderiaceae</taxon>
        <taxon>Paraburkholderia</taxon>
    </lineage>
</organism>
<feature type="transmembrane region" description="Helical" evidence="7">
    <location>
        <begin position="238"/>
        <end position="258"/>
    </location>
</feature>
<evidence type="ECO:0000256" key="6">
    <source>
        <dbReference type="ARBA" id="ARBA00023136"/>
    </source>
</evidence>